<organism evidence="1 2">
    <name type="scientific">Moelleriella libera RCEF 2490</name>
    <dbReference type="NCBI Taxonomy" id="1081109"/>
    <lineage>
        <taxon>Eukaryota</taxon>
        <taxon>Fungi</taxon>
        <taxon>Dikarya</taxon>
        <taxon>Ascomycota</taxon>
        <taxon>Pezizomycotina</taxon>
        <taxon>Sordariomycetes</taxon>
        <taxon>Hypocreomycetidae</taxon>
        <taxon>Hypocreales</taxon>
        <taxon>Clavicipitaceae</taxon>
        <taxon>Moelleriella</taxon>
    </lineage>
</organism>
<keyword evidence="2" id="KW-1185">Reference proteome</keyword>
<name>A0A168CLE5_9HYPO</name>
<evidence type="ECO:0000313" key="1">
    <source>
        <dbReference type="EMBL" id="KZZ96748.1"/>
    </source>
</evidence>
<dbReference type="AlphaFoldDB" id="A0A168CLE5"/>
<sequence>MPASSFPHPSHVLWARALAGKRLPTAGSIDRAGPIAGPEERRNARDILTLLALGHLAPVACSSIFPADESIPQAMKISLSAMANRETTRYLHAICLSISHGNT</sequence>
<dbReference type="EMBL" id="AZGY01000007">
    <property type="protein sequence ID" value="KZZ96748.1"/>
    <property type="molecule type" value="Genomic_DNA"/>
</dbReference>
<comment type="caution">
    <text evidence="1">The sequence shown here is derived from an EMBL/GenBank/DDBJ whole genome shotgun (WGS) entry which is preliminary data.</text>
</comment>
<gene>
    <name evidence="1" type="ORF">AAL_03977</name>
</gene>
<reference evidence="1 2" key="1">
    <citation type="journal article" date="2016" name="Genome Biol. Evol.">
        <title>Divergent and convergent evolution of fungal pathogenicity.</title>
        <authorList>
            <person name="Shang Y."/>
            <person name="Xiao G."/>
            <person name="Zheng P."/>
            <person name="Cen K."/>
            <person name="Zhan S."/>
            <person name="Wang C."/>
        </authorList>
    </citation>
    <scope>NUCLEOTIDE SEQUENCE [LARGE SCALE GENOMIC DNA]</scope>
    <source>
        <strain evidence="1 2">RCEF 2490</strain>
    </source>
</reference>
<accession>A0A168CLE5</accession>
<dbReference type="Proteomes" id="UP000078544">
    <property type="component" value="Unassembled WGS sequence"/>
</dbReference>
<evidence type="ECO:0000313" key="2">
    <source>
        <dbReference type="Proteomes" id="UP000078544"/>
    </source>
</evidence>
<proteinExistence type="predicted"/>
<protein>
    <submittedName>
        <fullName evidence="1">Uncharacterized protein</fullName>
    </submittedName>
</protein>